<dbReference type="OrthoDB" id="864024at2"/>
<keyword evidence="2" id="KW-1185">Reference proteome</keyword>
<evidence type="ECO:0000313" key="2">
    <source>
        <dbReference type="Proteomes" id="UP000282184"/>
    </source>
</evidence>
<comment type="caution">
    <text evidence="1">The sequence shown here is derived from an EMBL/GenBank/DDBJ whole genome shotgun (WGS) entry which is preliminary data.</text>
</comment>
<dbReference type="EMBL" id="RXOF01000005">
    <property type="protein sequence ID" value="RTQ50198.1"/>
    <property type="molecule type" value="Genomic_DNA"/>
</dbReference>
<dbReference type="Proteomes" id="UP000282184">
    <property type="component" value="Unassembled WGS sequence"/>
</dbReference>
<protein>
    <submittedName>
        <fullName evidence="1">Uncharacterized protein</fullName>
    </submittedName>
</protein>
<evidence type="ECO:0000313" key="1">
    <source>
        <dbReference type="EMBL" id="RTQ50198.1"/>
    </source>
</evidence>
<dbReference type="RefSeq" id="WP_126693248.1">
    <property type="nucleotide sequence ID" value="NZ_RXOF01000005.1"/>
</dbReference>
<name>A0A3S0H9U8_9BACT</name>
<dbReference type="AlphaFoldDB" id="A0A3S0H9U8"/>
<organism evidence="1 2">
    <name type="scientific">Hymenobacter gummosus</name>
    <dbReference type="NCBI Taxonomy" id="1776032"/>
    <lineage>
        <taxon>Bacteria</taxon>
        <taxon>Pseudomonadati</taxon>
        <taxon>Bacteroidota</taxon>
        <taxon>Cytophagia</taxon>
        <taxon>Cytophagales</taxon>
        <taxon>Hymenobacteraceae</taxon>
        <taxon>Hymenobacter</taxon>
    </lineage>
</organism>
<reference evidence="1 2" key="1">
    <citation type="submission" date="2018-12" db="EMBL/GenBank/DDBJ databases">
        <title>Hymenobacter gummosus sp. nov., isolated from a spring.</title>
        <authorList>
            <person name="Nie L."/>
        </authorList>
    </citation>
    <scope>NUCLEOTIDE SEQUENCE [LARGE SCALE GENOMIC DNA]</scope>
    <source>
        <strain evidence="1 2">KCTC 52166</strain>
    </source>
</reference>
<gene>
    <name evidence="1" type="ORF">EJV47_11225</name>
</gene>
<accession>A0A3S0H9U8</accession>
<sequence>MPHLPTPLHTALREAVAARFGQPLRYPSHCDALEQQLQRTAATGGRRLSPSTLRRFFGLVHKQGGYHLHTLDTLARYTGHADFAAFGRAVAALAAAPPAPTAAAPDIPELLGMAQLAYPERLLLGYFLGRVTRPAAPTGPAAPLALRLAAHPAGQEFFVESFVDLASLNGAYGELLREYLRHKPTPEAQLFGHCTLFLGEFLGGDEPAWRQRLKQLLALPCAPGLHAFPQGRRAFAQLVAAWYDAPDQPLPAALLAQVEQQAAQLPPVPSAPALPAFYNQFPAGYHFLVAEALFLAGQYPALGRWLLLTEAAVPEALQLEHNVYTELLRAFDAVARCRTGQPATRPPGLAALFALDTHAWLLDYYQVHLWLVELHFAPDASTAAAWQARVADFAQRHHMPFFARVARAIPPPYHSGISSGPGPGLGIL</sequence>
<proteinExistence type="predicted"/>